<evidence type="ECO:0000256" key="1">
    <source>
        <dbReference type="SAM" id="MobiDB-lite"/>
    </source>
</evidence>
<reference evidence="2" key="1">
    <citation type="journal article" date="2023" name="bioRxiv">
        <title>Scaffold-level genome assemblies of two parasitoid biocontrol wasps reveal the parthenogenesis mechanism and an associated novel virus.</title>
        <authorList>
            <person name="Inwood S."/>
            <person name="Skelly J."/>
            <person name="Guhlin J."/>
            <person name="Harrop T."/>
            <person name="Goldson S."/>
            <person name="Dearden P."/>
        </authorList>
    </citation>
    <scope>NUCLEOTIDE SEQUENCE</scope>
    <source>
        <strain evidence="2">Lincoln</strain>
        <tissue evidence="2">Whole body</tissue>
    </source>
</reference>
<gene>
    <name evidence="2" type="ORF">PV327_007293</name>
</gene>
<feature type="region of interest" description="Disordered" evidence="1">
    <location>
        <begin position="133"/>
        <end position="204"/>
    </location>
</feature>
<dbReference type="AlphaFoldDB" id="A0AA39KJD7"/>
<proteinExistence type="predicted"/>
<feature type="compositionally biased region" description="Low complexity" evidence="1">
    <location>
        <begin position="139"/>
        <end position="190"/>
    </location>
</feature>
<comment type="caution">
    <text evidence="2">The sequence shown here is derived from an EMBL/GenBank/DDBJ whole genome shotgun (WGS) entry which is preliminary data.</text>
</comment>
<dbReference type="Proteomes" id="UP001168972">
    <property type="component" value="Unassembled WGS sequence"/>
</dbReference>
<evidence type="ECO:0000313" key="3">
    <source>
        <dbReference type="Proteomes" id="UP001168972"/>
    </source>
</evidence>
<sequence>MCVIEDCQEPIQDEEKEIEAISLPSVINPLAIVTTTTSARGHQEVTRALTPPTLAATITKTTTIKTNNDHCGINISIKVTIIDISDIIVISGFKVGQGGAGSTTQQPPRDIAKKMAFNETRKMFAAMVLHKNTKHTNKSSSSSSSSSSYFLSGSRNSNKNDNNNHQSNLIDNHVNNNNVNNNDNSNNGNHLHNRNQQTFNASTF</sequence>
<organism evidence="2 3">
    <name type="scientific">Microctonus hyperodae</name>
    <name type="common">Parasitoid wasp</name>
    <dbReference type="NCBI Taxonomy" id="165561"/>
    <lineage>
        <taxon>Eukaryota</taxon>
        <taxon>Metazoa</taxon>
        <taxon>Ecdysozoa</taxon>
        <taxon>Arthropoda</taxon>
        <taxon>Hexapoda</taxon>
        <taxon>Insecta</taxon>
        <taxon>Pterygota</taxon>
        <taxon>Neoptera</taxon>
        <taxon>Endopterygota</taxon>
        <taxon>Hymenoptera</taxon>
        <taxon>Apocrita</taxon>
        <taxon>Ichneumonoidea</taxon>
        <taxon>Braconidae</taxon>
        <taxon>Euphorinae</taxon>
        <taxon>Microctonus</taxon>
    </lineage>
</organism>
<keyword evidence="3" id="KW-1185">Reference proteome</keyword>
<dbReference type="EMBL" id="JAQQBR010001833">
    <property type="protein sequence ID" value="KAK0163629.1"/>
    <property type="molecule type" value="Genomic_DNA"/>
</dbReference>
<accession>A0AA39KJD7</accession>
<protein>
    <submittedName>
        <fullName evidence="2">Uncharacterized protein</fullName>
    </submittedName>
</protein>
<name>A0AA39KJD7_MICHY</name>
<evidence type="ECO:0000313" key="2">
    <source>
        <dbReference type="EMBL" id="KAK0163629.1"/>
    </source>
</evidence>
<reference evidence="2" key="2">
    <citation type="submission" date="2023-03" db="EMBL/GenBank/DDBJ databases">
        <authorList>
            <person name="Inwood S.N."/>
            <person name="Skelly J.G."/>
            <person name="Guhlin J."/>
            <person name="Harrop T.W.R."/>
            <person name="Goldson S.G."/>
            <person name="Dearden P.K."/>
        </authorList>
    </citation>
    <scope>NUCLEOTIDE SEQUENCE</scope>
    <source>
        <strain evidence="2">Lincoln</strain>
        <tissue evidence="2">Whole body</tissue>
    </source>
</reference>